<keyword evidence="2" id="KW-1185">Reference proteome</keyword>
<protein>
    <recommendedName>
        <fullName evidence="3">Inner spore coat protein</fullName>
    </recommendedName>
</protein>
<gene>
    <name evidence="1" type="ORF">QT711_10380</name>
</gene>
<comment type="caution">
    <text evidence="1">The sequence shown here is derived from an EMBL/GenBank/DDBJ whole genome shotgun (WGS) entry which is preliminary data.</text>
</comment>
<reference evidence="1 2" key="1">
    <citation type="submission" date="2023-06" db="EMBL/GenBank/DDBJ databases">
        <title>Sporosarcina sp. nov., isolated from Korean traditional fermented seafood 'Jeotgal'.</title>
        <authorList>
            <person name="Yang A.I."/>
            <person name="Shin N.-R."/>
        </authorList>
    </citation>
    <scope>NUCLEOTIDE SEQUENCE [LARGE SCALE GENOMIC DNA]</scope>
    <source>
        <strain evidence="1 2">KCTC13119</strain>
    </source>
</reference>
<accession>A0ABU4G9D7</accession>
<dbReference type="EMBL" id="JAUBDI010000009">
    <property type="protein sequence ID" value="MDW0113594.1"/>
    <property type="molecule type" value="Genomic_DNA"/>
</dbReference>
<dbReference type="InterPro" id="IPR058870">
    <property type="entry name" value="YuzC"/>
</dbReference>
<evidence type="ECO:0000313" key="2">
    <source>
        <dbReference type="Proteomes" id="UP001282284"/>
    </source>
</evidence>
<evidence type="ECO:0000313" key="1">
    <source>
        <dbReference type="EMBL" id="MDW0113594.1"/>
    </source>
</evidence>
<proteinExistence type="predicted"/>
<dbReference type="Pfam" id="PF26344">
    <property type="entry name" value="YuzC"/>
    <property type="match status" value="1"/>
</dbReference>
<dbReference type="Proteomes" id="UP001282284">
    <property type="component" value="Unassembled WGS sequence"/>
</dbReference>
<name>A0ABU4G9D7_9BACL</name>
<sequence>MTGIPNDSNPYPPVDPTRLHQSATYSMELTKHANQLVTKISQSTTFAKELMTAAQKSDQRKVDELIASVGIPSKVTTKYTPSGIRFVLHKEVDGAVCCEVSMILNW</sequence>
<organism evidence="1 2">
    <name type="scientific">Sporosarcina saromensis</name>
    <dbReference type="NCBI Taxonomy" id="359365"/>
    <lineage>
        <taxon>Bacteria</taxon>
        <taxon>Bacillati</taxon>
        <taxon>Bacillota</taxon>
        <taxon>Bacilli</taxon>
        <taxon>Bacillales</taxon>
        <taxon>Caryophanaceae</taxon>
        <taxon>Sporosarcina</taxon>
    </lineage>
</organism>
<evidence type="ECO:0008006" key="3">
    <source>
        <dbReference type="Google" id="ProtNLM"/>
    </source>
</evidence>